<feature type="compositionally biased region" description="Polar residues" evidence="1">
    <location>
        <begin position="67"/>
        <end position="82"/>
    </location>
</feature>
<evidence type="ECO:0000313" key="2">
    <source>
        <dbReference type="Proteomes" id="UP000050640"/>
    </source>
</evidence>
<dbReference type="WBParaSite" id="EEL_0000214201-mRNA-1">
    <property type="protein sequence ID" value="EEL_0000214201-mRNA-1"/>
    <property type="gene ID" value="EEL_0000214201"/>
</dbReference>
<evidence type="ECO:0000313" key="3">
    <source>
        <dbReference type="WBParaSite" id="EEL_0000214201-mRNA-1"/>
    </source>
</evidence>
<organism evidence="2 3">
    <name type="scientific">Elaeophora elaphi</name>
    <dbReference type="NCBI Taxonomy" id="1147741"/>
    <lineage>
        <taxon>Eukaryota</taxon>
        <taxon>Metazoa</taxon>
        <taxon>Ecdysozoa</taxon>
        <taxon>Nematoda</taxon>
        <taxon>Chromadorea</taxon>
        <taxon>Rhabditida</taxon>
        <taxon>Spirurina</taxon>
        <taxon>Spiruromorpha</taxon>
        <taxon>Filarioidea</taxon>
        <taxon>Onchocercidae</taxon>
        <taxon>Elaeophora</taxon>
    </lineage>
</organism>
<evidence type="ECO:0000256" key="1">
    <source>
        <dbReference type="SAM" id="MobiDB-lite"/>
    </source>
</evidence>
<keyword evidence="2" id="KW-1185">Reference proteome</keyword>
<reference evidence="3" key="1">
    <citation type="submission" date="2017-02" db="UniProtKB">
        <authorList>
            <consortium name="WormBaseParasite"/>
        </authorList>
    </citation>
    <scope>IDENTIFICATION</scope>
</reference>
<dbReference type="AlphaFoldDB" id="A0A0R3RKY3"/>
<proteinExistence type="predicted"/>
<dbReference type="Proteomes" id="UP000050640">
    <property type="component" value="Unplaced"/>
</dbReference>
<sequence length="82" mass="8868">MANTGNADFPTIPIVTDEQLKHAEKHDILKTIGDILTGKVESSTGKNLTFHIDLEFRKSQPDELALSENSTTISAPTDSNSA</sequence>
<feature type="region of interest" description="Disordered" evidence="1">
    <location>
        <begin position="61"/>
        <end position="82"/>
    </location>
</feature>
<accession>A0A0R3RKY3</accession>
<protein>
    <submittedName>
        <fullName evidence="3">Replication initiation protein</fullName>
    </submittedName>
</protein>
<name>A0A0R3RKY3_9BILA</name>